<reference evidence="1 2" key="1">
    <citation type="submission" date="2014-04" db="EMBL/GenBank/DDBJ databases">
        <title>Evolutionary Origins and Diversification of the Mycorrhizal Mutualists.</title>
        <authorList>
            <consortium name="DOE Joint Genome Institute"/>
            <consortium name="Mycorrhizal Genomics Consortium"/>
            <person name="Kohler A."/>
            <person name="Kuo A."/>
            <person name="Nagy L.G."/>
            <person name="Floudas D."/>
            <person name="Copeland A."/>
            <person name="Barry K.W."/>
            <person name="Cichocki N."/>
            <person name="Veneault-Fourrey C."/>
            <person name="LaButti K."/>
            <person name="Lindquist E.A."/>
            <person name="Lipzen A."/>
            <person name="Lundell T."/>
            <person name="Morin E."/>
            <person name="Murat C."/>
            <person name="Riley R."/>
            <person name="Ohm R."/>
            <person name="Sun H."/>
            <person name="Tunlid A."/>
            <person name="Henrissat B."/>
            <person name="Grigoriev I.V."/>
            <person name="Hibbett D.S."/>
            <person name="Martin F."/>
        </authorList>
    </citation>
    <scope>NUCLEOTIDE SEQUENCE [LARGE SCALE GENOMIC DNA]</scope>
    <source>
        <strain evidence="1 2">FD-317 M1</strain>
    </source>
</reference>
<evidence type="ECO:0000313" key="2">
    <source>
        <dbReference type="Proteomes" id="UP000053593"/>
    </source>
</evidence>
<organism evidence="1 2">
    <name type="scientific">Collybiopsis luxurians FD-317 M1</name>
    <dbReference type="NCBI Taxonomy" id="944289"/>
    <lineage>
        <taxon>Eukaryota</taxon>
        <taxon>Fungi</taxon>
        <taxon>Dikarya</taxon>
        <taxon>Basidiomycota</taxon>
        <taxon>Agaricomycotina</taxon>
        <taxon>Agaricomycetes</taxon>
        <taxon>Agaricomycetidae</taxon>
        <taxon>Agaricales</taxon>
        <taxon>Marasmiineae</taxon>
        <taxon>Omphalotaceae</taxon>
        <taxon>Collybiopsis</taxon>
        <taxon>Collybiopsis luxurians</taxon>
    </lineage>
</organism>
<dbReference type="EMBL" id="KN834777">
    <property type="protein sequence ID" value="KIK60048.1"/>
    <property type="molecule type" value="Genomic_DNA"/>
</dbReference>
<protein>
    <submittedName>
        <fullName evidence="1">Uncharacterized protein</fullName>
    </submittedName>
</protein>
<sequence>MFKLAQADGVLDEAEILLFHFAHTAATANGLHVLTASEFQTNTLSKYVSPFSATYDVPASDAVTSVRDERLMDHCEGGHHINTLCYGPNTNGSDGLEEQSFCTLCLIVDSFRFFLSPCTENLYKVDGDPTLLAELRTLTNTLKVFCTTGMQDMETRASKWTVMDIASPVG</sequence>
<keyword evidence="2" id="KW-1185">Reference proteome</keyword>
<accession>A0A0D0CVL7</accession>
<dbReference type="HOGENOM" id="CLU_101443_0_0_1"/>
<dbReference type="AlphaFoldDB" id="A0A0D0CVL7"/>
<name>A0A0D0CVL7_9AGAR</name>
<gene>
    <name evidence="1" type="ORF">GYMLUDRAFT_261632</name>
</gene>
<proteinExistence type="predicted"/>
<evidence type="ECO:0000313" key="1">
    <source>
        <dbReference type="EMBL" id="KIK60048.1"/>
    </source>
</evidence>
<dbReference type="Proteomes" id="UP000053593">
    <property type="component" value="Unassembled WGS sequence"/>
</dbReference>